<dbReference type="AlphaFoldDB" id="A0A4C1XFP7"/>
<dbReference type="Proteomes" id="UP000299102">
    <property type="component" value="Unassembled WGS sequence"/>
</dbReference>
<evidence type="ECO:0000256" key="1">
    <source>
        <dbReference type="SAM" id="MobiDB-lite"/>
    </source>
</evidence>
<dbReference type="EMBL" id="BGZK01000809">
    <property type="protein sequence ID" value="GBP61284.1"/>
    <property type="molecule type" value="Genomic_DNA"/>
</dbReference>
<accession>A0A4C1XFP7</accession>
<proteinExistence type="predicted"/>
<evidence type="ECO:0000313" key="3">
    <source>
        <dbReference type="Proteomes" id="UP000299102"/>
    </source>
</evidence>
<evidence type="ECO:0000313" key="2">
    <source>
        <dbReference type="EMBL" id="GBP61284.1"/>
    </source>
</evidence>
<name>A0A4C1XFP7_EUMVA</name>
<sequence length="155" mass="17092">MSSQLFARNRQTECVERNPISGDAVNGAALIPAKPGTLTRKPIIEGVCSTSPRRGWHARAPPRSYFKVNVESDIILKLSRPTSKTKRGPTRKTAPPPRGLGIFFLESDQSTTNEFITVPASPFESFNADAALSKATRGALYGLFFFRFVKSSFKR</sequence>
<organism evidence="2 3">
    <name type="scientific">Eumeta variegata</name>
    <name type="common">Bagworm moth</name>
    <name type="synonym">Eumeta japonica</name>
    <dbReference type="NCBI Taxonomy" id="151549"/>
    <lineage>
        <taxon>Eukaryota</taxon>
        <taxon>Metazoa</taxon>
        <taxon>Ecdysozoa</taxon>
        <taxon>Arthropoda</taxon>
        <taxon>Hexapoda</taxon>
        <taxon>Insecta</taxon>
        <taxon>Pterygota</taxon>
        <taxon>Neoptera</taxon>
        <taxon>Endopterygota</taxon>
        <taxon>Lepidoptera</taxon>
        <taxon>Glossata</taxon>
        <taxon>Ditrysia</taxon>
        <taxon>Tineoidea</taxon>
        <taxon>Psychidae</taxon>
        <taxon>Oiketicinae</taxon>
        <taxon>Eumeta</taxon>
    </lineage>
</organism>
<gene>
    <name evidence="2" type="ORF">EVAR_52773_1</name>
</gene>
<reference evidence="2 3" key="1">
    <citation type="journal article" date="2019" name="Commun. Biol.">
        <title>The bagworm genome reveals a unique fibroin gene that provides high tensile strength.</title>
        <authorList>
            <person name="Kono N."/>
            <person name="Nakamura H."/>
            <person name="Ohtoshi R."/>
            <person name="Tomita M."/>
            <person name="Numata K."/>
            <person name="Arakawa K."/>
        </authorList>
    </citation>
    <scope>NUCLEOTIDE SEQUENCE [LARGE SCALE GENOMIC DNA]</scope>
</reference>
<feature type="region of interest" description="Disordered" evidence="1">
    <location>
        <begin position="80"/>
        <end position="99"/>
    </location>
</feature>
<comment type="caution">
    <text evidence="2">The sequence shown here is derived from an EMBL/GenBank/DDBJ whole genome shotgun (WGS) entry which is preliminary data.</text>
</comment>
<keyword evidence="3" id="KW-1185">Reference proteome</keyword>
<protein>
    <submittedName>
        <fullName evidence="2">Uncharacterized protein</fullName>
    </submittedName>
</protein>